<proteinExistence type="predicted"/>
<feature type="non-terminal residue" evidence="1">
    <location>
        <position position="1"/>
    </location>
</feature>
<organism evidence="1">
    <name type="scientific">marine sediment metagenome</name>
    <dbReference type="NCBI Taxonomy" id="412755"/>
    <lineage>
        <taxon>unclassified sequences</taxon>
        <taxon>metagenomes</taxon>
        <taxon>ecological metagenomes</taxon>
    </lineage>
</organism>
<name>X0S7L3_9ZZZZ</name>
<dbReference type="EMBL" id="BARS01005341">
    <property type="protein sequence ID" value="GAF71932.1"/>
    <property type="molecule type" value="Genomic_DNA"/>
</dbReference>
<comment type="caution">
    <text evidence="1">The sequence shown here is derived from an EMBL/GenBank/DDBJ whole genome shotgun (WGS) entry which is preliminary data.</text>
</comment>
<evidence type="ECO:0000313" key="1">
    <source>
        <dbReference type="EMBL" id="GAF71932.1"/>
    </source>
</evidence>
<sequence>ELPCEGITTPGGFGNRVLPELAQATLESCRDVFGAEIPHYFRHLFTDKRSVAPRVEYASGLGGADPRCVVSIIGCTGDWFGGWDGMNPGSADKFITEDLQTGRMVDVIESGEPAIVVCHWPGVYYNGEEIGFKIFQEVVRRLHARYDHLQWMKLSEISRYWAARELTRIERRGADVVLNAPFACPEFTLAVANAPDSAPMLRKADKGIELARAASAKELKRYTWTREGDRTLVCFDLPKGESRIAFQK</sequence>
<dbReference type="AlphaFoldDB" id="X0S7L3"/>
<accession>X0S7L3</accession>
<reference evidence="1" key="1">
    <citation type="journal article" date="2014" name="Front. Microbiol.">
        <title>High frequency of phylogenetically diverse reductive dehalogenase-homologous genes in deep subseafloor sedimentary metagenomes.</title>
        <authorList>
            <person name="Kawai M."/>
            <person name="Futagami T."/>
            <person name="Toyoda A."/>
            <person name="Takaki Y."/>
            <person name="Nishi S."/>
            <person name="Hori S."/>
            <person name="Arai W."/>
            <person name="Tsubouchi T."/>
            <person name="Morono Y."/>
            <person name="Uchiyama I."/>
            <person name="Ito T."/>
            <person name="Fujiyama A."/>
            <person name="Inagaki F."/>
            <person name="Takami H."/>
        </authorList>
    </citation>
    <scope>NUCLEOTIDE SEQUENCE</scope>
    <source>
        <strain evidence="1">Expedition CK06-06</strain>
    </source>
</reference>
<protein>
    <submittedName>
        <fullName evidence="1">Uncharacterized protein</fullName>
    </submittedName>
</protein>
<gene>
    <name evidence="1" type="ORF">S01H1_10475</name>
</gene>